<proteinExistence type="predicted"/>
<evidence type="ECO:0000313" key="1">
    <source>
        <dbReference type="EMBL" id="MBX35032.1"/>
    </source>
</evidence>
<accession>A0A2P2MXT5</accession>
<organism evidence="1">
    <name type="scientific">Rhizophora mucronata</name>
    <name type="common">Asiatic mangrove</name>
    <dbReference type="NCBI Taxonomy" id="61149"/>
    <lineage>
        <taxon>Eukaryota</taxon>
        <taxon>Viridiplantae</taxon>
        <taxon>Streptophyta</taxon>
        <taxon>Embryophyta</taxon>
        <taxon>Tracheophyta</taxon>
        <taxon>Spermatophyta</taxon>
        <taxon>Magnoliopsida</taxon>
        <taxon>eudicotyledons</taxon>
        <taxon>Gunneridae</taxon>
        <taxon>Pentapetalae</taxon>
        <taxon>rosids</taxon>
        <taxon>fabids</taxon>
        <taxon>Malpighiales</taxon>
        <taxon>Rhizophoraceae</taxon>
        <taxon>Rhizophora</taxon>
    </lineage>
</organism>
<protein>
    <submittedName>
        <fullName evidence="1">Uncharacterized protein</fullName>
    </submittedName>
</protein>
<reference evidence="1" key="1">
    <citation type="submission" date="2018-02" db="EMBL/GenBank/DDBJ databases">
        <title>Rhizophora mucronata_Transcriptome.</title>
        <authorList>
            <person name="Meera S.P."/>
            <person name="Sreeshan A."/>
            <person name="Augustine A."/>
        </authorList>
    </citation>
    <scope>NUCLEOTIDE SEQUENCE</scope>
    <source>
        <tissue evidence="1">Leaf</tissue>
    </source>
</reference>
<sequence length="52" mass="6340">MKLLIGICRMLACWRRYYLLNLLEKAPLRINHLALTIPPQNMTLRRWYQSRP</sequence>
<dbReference type="AlphaFoldDB" id="A0A2P2MXT5"/>
<name>A0A2P2MXT5_RHIMU</name>
<dbReference type="EMBL" id="GGEC01054548">
    <property type="protein sequence ID" value="MBX35032.1"/>
    <property type="molecule type" value="Transcribed_RNA"/>
</dbReference>